<accession>A0ABD0QDC7</accession>
<proteinExistence type="predicted"/>
<keyword evidence="2" id="KW-1185">Reference proteome</keyword>
<sequence>LESPLIYSLSGFVKHFKEVFSQATTEISVHDELLRLQQADLTIHNNPLSASTPSRQAA</sequence>
<dbReference type="EMBL" id="JAMKFB020000009">
    <property type="protein sequence ID" value="KAL0183882.1"/>
    <property type="molecule type" value="Genomic_DNA"/>
</dbReference>
<gene>
    <name evidence="1" type="ORF">M9458_019578</name>
</gene>
<reference evidence="1 2" key="1">
    <citation type="submission" date="2024-05" db="EMBL/GenBank/DDBJ databases">
        <title>Genome sequencing and assembly of Indian major carp, Cirrhinus mrigala (Hamilton, 1822).</title>
        <authorList>
            <person name="Mohindra V."/>
            <person name="Chowdhury L.M."/>
            <person name="Lal K."/>
            <person name="Jena J.K."/>
        </authorList>
    </citation>
    <scope>NUCLEOTIDE SEQUENCE [LARGE SCALE GENOMIC DNA]</scope>
    <source>
        <strain evidence="1">CM1030</strain>
        <tissue evidence="1">Blood</tissue>
    </source>
</reference>
<organism evidence="1 2">
    <name type="scientific">Cirrhinus mrigala</name>
    <name type="common">Mrigala</name>
    <dbReference type="NCBI Taxonomy" id="683832"/>
    <lineage>
        <taxon>Eukaryota</taxon>
        <taxon>Metazoa</taxon>
        <taxon>Chordata</taxon>
        <taxon>Craniata</taxon>
        <taxon>Vertebrata</taxon>
        <taxon>Euteleostomi</taxon>
        <taxon>Actinopterygii</taxon>
        <taxon>Neopterygii</taxon>
        <taxon>Teleostei</taxon>
        <taxon>Ostariophysi</taxon>
        <taxon>Cypriniformes</taxon>
        <taxon>Cyprinidae</taxon>
        <taxon>Labeoninae</taxon>
        <taxon>Labeonini</taxon>
        <taxon>Cirrhinus</taxon>
    </lineage>
</organism>
<dbReference type="AlphaFoldDB" id="A0ABD0QDC7"/>
<dbReference type="Proteomes" id="UP001529510">
    <property type="component" value="Unassembled WGS sequence"/>
</dbReference>
<protein>
    <submittedName>
        <fullName evidence="1">Uncharacterized protein</fullName>
    </submittedName>
</protein>
<name>A0ABD0QDC7_CIRMR</name>
<evidence type="ECO:0000313" key="2">
    <source>
        <dbReference type="Proteomes" id="UP001529510"/>
    </source>
</evidence>
<feature type="non-terminal residue" evidence="1">
    <location>
        <position position="58"/>
    </location>
</feature>
<feature type="non-terminal residue" evidence="1">
    <location>
        <position position="1"/>
    </location>
</feature>
<comment type="caution">
    <text evidence="1">The sequence shown here is derived from an EMBL/GenBank/DDBJ whole genome shotgun (WGS) entry which is preliminary data.</text>
</comment>
<evidence type="ECO:0000313" key="1">
    <source>
        <dbReference type="EMBL" id="KAL0183882.1"/>
    </source>
</evidence>